<keyword evidence="7 14" id="KW-1133">Transmembrane helix</keyword>
<evidence type="ECO:0000256" key="1">
    <source>
        <dbReference type="ARBA" id="ARBA00004651"/>
    </source>
</evidence>
<feature type="transmembrane region" description="Helical" evidence="14">
    <location>
        <begin position="53"/>
        <end position="73"/>
    </location>
</feature>
<dbReference type="Gene3D" id="1.20.1730.10">
    <property type="entry name" value="Sodium/glucose cotransporter"/>
    <property type="match status" value="1"/>
</dbReference>
<evidence type="ECO:0000256" key="10">
    <source>
        <dbReference type="ARBA" id="ARBA00023136"/>
    </source>
</evidence>
<evidence type="ECO:0000256" key="8">
    <source>
        <dbReference type="ARBA" id="ARBA00023053"/>
    </source>
</evidence>
<evidence type="ECO:0000256" key="5">
    <source>
        <dbReference type="ARBA" id="ARBA00022692"/>
    </source>
</evidence>
<evidence type="ECO:0000256" key="3">
    <source>
        <dbReference type="ARBA" id="ARBA00022448"/>
    </source>
</evidence>
<evidence type="ECO:0000256" key="7">
    <source>
        <dbReference type="ARBA" id="ARBA00022989"/>
    </source>
</evidence>
<dbReference type="InterPro" id="IPR001734">
    <property type="entry name" value="Na/solute_symporter"/>
</dbReference>
<dbReference type="PANTHER" id="PTHR48086:SF3">
    <property type="entry name" value="SODIUM_PROLINE SYMPORTER"/>
    <property type="match status" value="1"/>
</dbReference>
<feature type="transmembrane region" description="Helical" evidence="14">
    <location>
        <begin position="196"/>
        <end position="215"/>
    </location>
</feature>
<evidence type="ECO:0000256" key="13">
    <source>
        <dbReference type="RuleBase" id="RU362091"/>
    </source>
</evidence>
<evidence type="ECO:0000256" key="4">
    <source>
        <dbReference type="ARBA" id="ARBA00022475"/>
    </source>
</evidence>
<feature type="transmembrane region" description="Helical" evidence="14">
    <location>
        <begin position="129"/>
        <end position="145"/>
    </location>
</feature>
<dbReference type="PROSITE" id="PS00456">
    <property type="entry name" value="NA_SOLUT_SYMP_1"/>
    <property type="match status" value="1"/>
</dbReference>
<dbReference type="InterPro" id="IPR038377">
    <property type="entry name" value="Na/Glc_symporter_sf"/>
</dbReference>
<name>A0ABT2S1R4_9FIRM</name>
<keyword evidence="10 14" id="KW-0472">Membrane</keyword>
<dbReference type="CDD" id="cd10322">
    <property type="entry name" value="SLC5sbd"/>
    <property type="match status" value="1"/>
</dbReference>
<keyword evidence="3" id="KW-0813">Transport</keyword>
<organism evidence="15 16">
    <name type="scientific">Laedolimicola ammoniilytica</name>
    <dbReference type="NCBI Taxonomy" id="2981771"/>
    <lineage>
        <taxon>Bacteria</taxon>
        <taxon>Bacillati</taxon>
        <taxon>Bacillota</taxon>
        <taxon>Clostridia</taxon>
        <taxon>Lachnospirales</taxon>
        <taxon>Lachnospiraceae</taxon>
        <taxon>Laedolimicola</taxon>
    </lineage>
</organism>
<dbReference type="PANTHER" id="PTHR48086">
    <property type="entry name" value="SODIUM/PROLINE SYMPORTER-RELATED"/>
    <property type="match status" value="1"/>
</dbReference>
<evidence type="ECO:0000256" key="11">
    <source>
        <dbReference type="ARBA" id="ARBA00023201"/>
    </source>
</evidence>
<feature type="transmembrane region" description="Helical" evidence="14">
    <location>
        <begin position="453"/>
        <end position="475"/>
    </location>
</feature>
<dbReference type="PROSITE" id="PS50283">
    <property type="entry name" value="NA_SOLUT_SYMP_3"/>
    <property type="match status" value="1"/>
</dbReference>
<feature type="transmembrane region" description="Helical" evidence="14">
    <location>
        <begin position="319"/>
        <end position="339"/>
    </location>
</feature>
<comment type="caution">
    <text evidence="15">The sequence shown here is derived from an EMBL/GenBank/DDBJ whole genome shotgun (WGS) entry which is preliminary data.</text>
</comment>
<feature type="transmembrane region" description="Helical" evidence="14">
    <location>
        <begin position="85"/>
        <end position="108"/>
    </location>
</feature>
<evidence type="ECO:0000256" key="9">
    <source>
        <dbReference type="ARBA" id="ARBA00023065"/>
    </source>
</evidence>
<evidence type="ECO:0000313" key="16">
    <source>
        <dbReference type="Proteomes" id="UP001652461"/>
    </source>
</evidence>
<comment type="subcellular location">
    <subcellularLocation>
        <location evidence="1">Cell membrane</location>
        <topology evidence="1">Multi-pass membrane protein</topology>
    </subcellularLocation>
</comment>
<feature type="transmembrane region" description="Helical" evidence="14">
    <location>
        <begin position="369"/>
        <end position="388"/>
    </location>
</feature>
<feature type="transmembrane region" description="Helical" evidence="14">
    <location>
        <begin position="394"/>
        <end position="415"/>
    </location>
</feature>
<dbReference type="InterPro" id="IPR018212">
    <property type="entry name" value="Na/solute_symporter_CS"/>
</dbReference>
<protein>
    <submittedName>
        <fullName evidence="15">Sodium:solute symporter family protein</fullName>
    </submittedName>
</protein>
<keyword evidence="5 14" id="KW-0812">Transmembrane</keyword>
<keyword evidence="4" id="KW-1003">Cell membrane</keyword>
<evidence type="ECO:0000313" key="15">
    <source>
        <dbReference type="EMBL" id="MCU6698337.1"/>
    </source>
</evidence>
<dbReference type="RefSeq" id="WP_158365225.1">
    <property type="nucleotide sequence ID" value="NZ_JAOQKC010000030.1"/>
</dbReference>
<dbReference type="InterPro" id="IPR050277">
    <property type="entry name" value="Sodium:Solute_Symporter"/>
</dbReference>
<comment type="catalytic activity">
    <reaction evidence="12">
        <text>L-proline(in) + Na(+)(in) = L-proline(out) + Na(+)(out)</text>
        <dbReference type="Rhea" id="RHEA:28967"/>
        <dbReference type="ChEBI" id="CHEBI:29101"/>
        <dbReference type="ChEBI" id="CHEBI:60039"/>
    </reaction>
</comment>
<keyword evidence="8" id="KW-0915">Sodium</keyword>
<keyword evidence="9" id="KW-0406">Ion transport</keyword>
<keyword evidence="6" id="KW-0769">Symport</keyword>
<dbReference type="Pfam" id="PF00474">
    <property type="entry name" value="SSF"/>
    <property type="match status" value="1"/>
</dbReference>
<proteinExistence type="inferred from homology"/>
<evidence type="ECO:0000256" key="12">
    <source>
        <dbReference type="ARBA" id="ARBA00033708"/>
    </source>
</evidence>
<keyword evidence="11" id="KW-0739">Sodium transport</keyword>
<reference evidence="15 16" key="1">
    <citation type="journal article" date="2021" name="ISME Commun">
        <title>Automated analysis of genomic sequences facilitates high-throughput and comprehensive description of bacteria.</title>
        <authorList>
            <person name="Hitch T.C.A."/>
        </authorList>
    </citation>
    <scope>NUCLEOTIDE SEQUENCE [LARGE SCALE GENOMIC DNA]</scope>
    <source>
        <strain evidence="15 16">Sanger_04</strain>
    </source>
</reference>
<dbReference type="EMBL" id="JAOQKC010000030">
    <property type="protein sequence ID" value="MCU6698337.1"/>
    <property type="molecule type" value="Genomic_DNA"/>
</dbReference>
<feature type="transmembrane region" description="Helical" evidence="14">
    <location>
        <begin position="277"/>
        <end position="299"/>
    </location>
</feature>
<gene>
    <name evidence="15" type="ORF">OCV63_15810</name>
</gene>
<feature type="transmembrane region" description="Helical" evidence="14">
    <location>
        <begin position="12"/>
        <end position="32"/>
    </location>
</feature>
<feature type="transmembrane region" description="Helical" evidence="14">
    <location>
        <begin position="427"/>
        <end position="447"/>
    </location>
</feature>
<comment type="similarity">
    <text evidence="2 13">Belongs to the sodium:solute symporter (SSF) (TC 2.A.21) family.</text>
</comment>
<feature type="transmembrane region" description="Helical" evidence="14">
    <location>
        <begin position="165"/>
        <end position="189"/>
    </location>
</feature>
<accession>A0ABT2S1R4</accession>
<sequence length="500" mass="53708">MSYAGKALSGAGLYFVIAIVIVYLCFCLWIGARSDKKTETVKEYFIANKSIGMFFLFFTCWGSFCGAGNFIGFAGSAAQNGIDAYWAYLGDAVLGYVVFSWLIAPHLAKFDYFTMPQYIAHRLCGNDTYVRRIGGLAAALCNIAISGIQMRGLAYLLNSFCGLNYYLSLFVAAGVLIVYTAMGGMSAVVQTDAIQGILQVIGTVLMICFGVGLMHCDIGWLTSSLREVDASLVTPFGHLSVRACISAFLTGFFGDLCNPIMWNRAFIAKDSKTASKCFKIATILGIVSTGIIMTFGLVAKVYNPEVADQATYWLVLNKMPYFMVPLMTLCFMGAIMSTADTHLNAGVANVVCDVIDPEEKMSVEKTLKVSKAACYICGGIGLLGAAVFPSILTLSFFGLTVAGATVFPIFVIGNLKRDKNDKEFRSNLSIHAVRIGMTVGAAVAVLFDLVPSLSAIAGGGILPGLVCTTVVTLICNQIFKPEYPIGGTETVANYENHMVE</sequence>
<evidence type="ECO:0000256" key="2">
    <source>
        <dbReference type="ARBA" id="ARBA00006434"/>
    </source>
</evidence>
<evidence type="ECO:0000256" key="6">
    <source>
        <dbReference type="ARBA" id="ARBA00022847"/>
    </source>
</evidence>
<dbReference type="Proteomes" id="UP001652461">
    <property type="component" value="Unassembled WGS sequence"/>
</dbReference>
<evidence type="ECO:0000256" key="14">
    <source>
        <dbReference type="SAM" id="Phobius"/>
    </source>
</evidence>
<keyword evidence="16" id="KW-1185">Reference proteome</keyword>
<feature type="transmembrane region" description="Helical" evidence="14">
    <location>
        <begin position="235"/>
        <end position="256"/>
    </location>
</feature>